<dbReference type="InterPro" id="IPR007737">
    <property type="entry name" value="Mga_HTH"/>
</dbReference>
<dbReference type="Proteomes" id="UP001256711">
    <property type="component" value="Unassembled WGS sequence"/>
</dbReference>
<evidence type="ECO:0000259" key="1">
    <source>
        <dbReference type="Pfam" id="PF05043"/>
    </source>
</evidence>
<name>A0AAW8U1P8_9ENTE</name>
<dbReference type="Pfam" id="PF05043">
    <property type="entry name" value="Mga"/>
    <property type="match status" value="1"/>
</dbReference>
<sequence>MLHTLLIEDAMGQKLAVMEFFLRQPEGCYSINTICCGLVLSHRTAATLIAEINEDLRDLSGYEFVARDRKIHWCPEAYHHNGYIQYLIRQSLPYQFVLRTLTHPEDTFANFCDRHFLSQSTTLRKLRPLKDLLQRFGLQVRASKMQLVGPEVSLRLFYTTYLWLGHHGEDLKRVVGRMDGEEEFAQTLTEKFTQFMHPKEITLLLAVHRLRYEQGHWLAERPYPDIATPGFSRELARYGRFISDRSQRKLHLQSLTAMFFLTPLYFEARDFRGQQLLRYFHQLPKENPLKALAIEFEDYFFQDMVHLEAADYLRLSLWRINFYTTLLRHFLFPGELPLISDLTRHIPTTERPLFEDMRRQQKRFFTKIAKRQRYPWLAHGINAFVEDCSYALFPNYKDCFQRCLLRVGIVTSPDYYIQQLVRNLLRQFAFIESSFITSPDEDYDFFVTTFENLLPKNLQKPYFVMDLTQEINCQAQLFQALWEAYYQKALNQGGLFHAKTLDNS</sequence>
<gene>
    <name evidence="2" type="ORF">P7H43_11780</name>
</gene>
<reference evidence="2" key="1">
    <citation type="submission" date="2023-03" db="EMBL/GenBank/DDBJ databases">
        <authorList>
            <person name="Shen W."/>
            <person name="Cai J."/>
        </authorList>
    </citation>
    <scope>NUCLEOTIDE SEQUENCE</scope>
    <source>
        <strain evidence="2">B226-2</strain>
    </source>
</reference>
<organism evidence="2 3">
    <name type="scientific">Enterococcus asini</name>
    <dbReference type="NCBI Taxonomy" id="57732"/>
    <lineage>
        <taxon>Bacteria</taxon>
        <taxon>Bacillati</taxon>
        <taxon>Bacillota</taxon>
        <taxon>Bacilli</taxon>
        <taxon>Lactobacillales</taxon>
        <taxon>Enterococcaceae</taxon>
        <taxon>Enterococcus</taxon>
    </lineage>
</organism>
<feature type="domain" description="Mga helix-turn-helix" evidence="1">
    <location>
        <begin position="83"/>
        <end position="161"/>
    </location>
</feature>
<evidence type="ECO:0000313" key="3">
    <source>
        <dbReference type="Proteomes" id="UP001256711"/>
    </source>
</evidence>
<dbReference type="EMBL" id="JARQBJ010000006">
    <property type="protein sequence ID" value="MDT2811159.1"/>
    <property type="molecule type" value="Genomic_DNA"/>
</dbReference>
<comment type="caution">
    <text evidence="2">The sequence shown here is derived from an EMBL/GenBank/DDBJ whole genome shotgun (WGS) entry which is preliminary data.</text>
</comment>
<dbReference type="RefSeq" id="WP_311835760.1">
    <property type="nucleotide sequence ID" value="NZ_JARQBJ010000006.1"/>
</dbReference>
<accession>A0AAW8U1P8</accession>
<evidence type="ECO:0000313" key="2">
    <source>
        <dbReference type="EMBL" id="MDT2811159.1"/>
    </source>
</evidence>
<dbReference type="AlphaFoldDB" id="A0AAW8U1P8"/>
<protein>
    <submittedName>
        <fullName evidence="2">Helix-turn-helix domain-containing protein</fullName>
    </submittedName>
</protein>
<proteinExistence type="predicted"/>